<reference evidence="2 3" key="1">
    <citation type="journal article" date="2017" name="Nat. Commun.">
        <title>In situ click chemistry generation of cyclooxygenase-2 inhibitors.</title>
        <authorList>
            <person name="Bhardwaj A."/>
            <person name="Kaur J."/>
            <person name="Wuest M."/>
            <person name="Wuest F."/>
        </authorList>
    </citation>
    <scope>NUCLEOTIDE SEQUENCE [LARGE SCALE GENOMIC DNA]</scope>
    <source>
        <strain evidence="2">S2_012_000_R3_94</strain>
    </source>
</reference>
<evidence type="ECO:0000313" key="3">
    <source>
        <dbReference type="Proteomes" id="UP000315344"/>
    </source>
</evidence>
<comment type="caution">
    <text evidence="2">The sequence shown here is derived from an EMBL/GenBank/DDBJ whole genome shotgun (WGS) entry which is preliminary data.</text>
</comment>
<dbReference type="AlphaFoldDB" id="A0A533I2C3"/>
<feature type="region of interest" description="Disordered" evidence="1">
    <location>
        <begin position="1"/>
        <end position="31"/>
    </location>
</feature>
<organism evidence="2 3">
    <name type="scientific">Paracoccus denitrificans</name>
    <dbReference type="NCBI Taxonomy" id="266"/>
    <lineage>
        <taxon>Bacteria</taxon>
        <taxon>Pseudomonadati</taxon>
        <taxon>Pseudomonadota</taxon>
        <taxon>Alphaproteobacteria</taxon>
        <taxon>Rhodobacterales</taxon>
        <taxon>Paracoccaceae</taxon>
        <taxon>Paracoccus</taxon>
    </lineage>
</organism>
<dbReference type="Proteomes" id="UP000315344">
    <property type="component" value="Unassembled WGS sequence"/>
</dbReference>
<proteinExistence type="predicted"/>
<feature type="compositionally biased region" description="Low complexity" evidence="1">
    <location>
        <begin position="7"/>
        <end position="23"/>
    </location>
</feature>
<accession>A0A533I2C3</accession>
<protein>
    <submittedName>
        <fullName evidence="2">Uncharacterized protein</fullName>
    </submittedName>
</protein>
<name>A0A533I2C3_PARDE</name>
<evidence type="ECO:0000313" key="2">
    <source>
        <dbReference type="EMBL" id="TKW65203.1"/>
    </source>
</evidence>
<sequence>MAVTPSNNTNNAPAVRPAARPTRGSNKGAGEDWEKADAFINIAVPTAAGQRVRLEAIKLYNSNPVHAQLIAKLTAPELTPEQKAEKLEALKQLMIFEFNLPLTDEQKVLVDF</sequence>
<evidence type="ECO:0000256" key="1">
    <source>
        <dbReference type="SAM" id="MobiDB-lite"/>
    </source>
</evidence>
<dbReference type="EMBL" id="VAFL01000015">
    <property type="protein sequence ID" value="TKW65203.1"/>
    <property type="molecule type" value="Genomic_DNA"/>
</dbReference>
<gene>
    <name evidence="2" type="ORF">DI616_15865</name>
</gene>